<keyword evidence="5" id="KW-0547">Nucleotide-binding</keyword>
<dbReference type="InterPro" id="IPR003593">
    <property type="entry name" value="AAA+_ATPase"/>
</dbReference>
<name>A0A1B7KT41_PARTM</name>
<keyword evidence="7 9" id="KW-1133">Transmembrane helix</keyword>
<feature type="transmembrane region" description="Helical" evidence="9">
    <location>
        <begin position="144"/>
        <end position="166"/>
    </location>
</feature>
<dbReference type="InterPro" id="IPR017871">
    <property type="entry name" value="ABC_transporter-like_CS"/>
</dbReference>
<evidence type="ECO:0000256" key="5">
    <source>
        <dbReference type="ARBA" id="ARBA00022741"/>
    </source>
</evidence>
<feature type="transmembrane region" description="Helical" evidence="9">
    <location>
        <begin position="55"/>
        <end position="77"/>
    </location>
</feature>
<reference evidence="13" key="1">
    <citation type="submission" date="2016-05" db="EMBL/GenBank/DDBJ databases">
        <authorList>
            <person name="Wang W."/>
            <person name="Zhu L."/>
        </authorList>
    </citation>
    <scope>NUCLEOTIDE SEQUENCE [LARGE SCALE GENOMIC DNA]</scope>
    <source>
        <strain evidence="13">W-2</strain>
    </source>
</reference>
<protein>
    <submittedName>
        <fullName evidence="12">Multidrug ABC transporter permease/ATP-binding protein</fullName>
    </submittedName>
</protein>
<proteinExistence type="predicted"/>
<evidence type="ECO:0000256" key="3">
    <source>
        <dbReference type="ARBA" id="ARBA00022475"/>
    </source>
</evidence>
<evidence type="ECO:0000256" key="6">
    <source>
        <dbReference type="ARBA" id="ARBA00022840"/>
    </source>
</evidence>
<keyword evidence="2" id="KW-0813">Transport</keyword>
<dbReference type="FunFam" id="1.20.1560.10:FF:000011">
    <property type="entry name" value="Multidrug ABC transporter ATP-binding protein"/>
    <property type="match status" value="1"/>
</dbReference>
<dbReference type="PROSITE" id="PS00211">
    <property type="entry name" value="ABC_TRANSPORTER_1"/>
    <property type="match status" value="1"/>
</dbReference>
<dbReference type="InterPro" id="IPR036640">
    <property type="entry name" value="ABC1_TM_sf"/>
</dbReference>
<dbReference type="PANTHER" id="PTHR43394:SF1">
    <property type="entry name" value="ATP-BINDING CASSETTE SUB-FAMILY B MEMBER 10, MITOCHONDRIAL"/>
    <property type="match status" value="1"/>
</dbReference>
<dbReference type="GO" id="GO:0015421">
    <property type="term" value="F:ABC-type oligopeptide transporter activity"/>
    <property type="evidence" value="ECO:0007669"/>
    <property type="project" value="TreeGrafter"/>
</dbReference>
<evidence type="ECO:0000256" key="9">
    <source>
        <dbReference type="SAM" id="Phobius"/>
    </source>
</evidence>
<comment type="subcellular location">
    <subcellularLocation>
        <location evidence="1">Cell membrane</location>
        <topology evidence="1">Multi-pass membrane protein</topology>
    </subcellularLocation>
</comment>
<evidence type="ECO:0000256" key="8">
    <source>
        <dbReference type="ARBA" id="ARBA00023136"/>
    </source>
</evidence>
<keyword evidence="4 9" id="KW-0812">Transmembrane</keyword>
<dbReference type="PROSITE" id="PS50893">
    <property type="entry name" value="ABC_TRANSPORTER_2"/>
    <property type="match status" value="1"/>
</dbReference>
<feature type="transmembrane region" description="Helical" evidence="9">
    <location>
        <begin position="17"/>
        <end position="34"/>
    </location>
</feature>
<dbReference type="Gene3D" id="3.40.50.300">
    <property type="entry name" value="P-loop containing nucleotide triphosphate hydrolases"/>
    <property type="match status" value="1"/>
</dbReference>
<gene>
    <name evidence="12" type="ORF">A7K69_04465</name>
</gene>
<dbReference type="PANTHER" id="PTHR43394">
    <property type="entry name" value="ATP-DEPENDENT PERMEASE MDL1, MITOCHONDRIAL"/>
    <property type="match status" value="1"/>
</dbReference>
<evidence type="ECO:0000256" key="2">
    <source>
        <dbReference type="ARBA" id="ARBA00022448"/>
    </source>
</evidence>
<accession>A0A1B7KT41</accession>
<dbReference type="EMBL" id="LXMA01000012">
    <property type="protein sequence ID" value="OAT73240.1"/>
    <property type="molecule type" value="Genomic_DNA"/>
</dbReference>
<dbReference type="GO" id="GO:0016887">
    <property type="term" value="F:ATP hydrolysis activity"/>
    <property type="evidence" value="ECO:0007669"/>
    <property type="project" value="InterPro"/>
</dbReference>
<feature type="domain" description="ABC transmembrane type-1" evidence="11">
    <location>
        <begin position="19"/>
        <end position="303"/>
    </location>
</feature>
<dbReference type="Pfam" id="PF00664">
    <property type="entry name" value="ABC_membrane"/>
    <property type="match status" value="1"/>
</dbReference>
<evidence type="ECO:0000256" key="7">
    <source>
        <dbReference type="ARBA" id="ARBA00022989"/>
    </source>
</evidence>
<feature type="transmembrane region" description="Helical" evidence="9">
    <location>
        <begin position="248"/>
        <end position="268"/>
    </location>
</feature>
<keyword evidence="8 9" id="KW-0472">Membrane</keyword>
<dbReference type="Pfam" id="PF00005">
    <property type="entry name" value="ABC_tran"/>
    <property type="match status" value="1"/>
</dbReference>
<feature type="domain" description="ABC transporter" evidence="10">
    <location>
        <begin position="338"/>
        <end position="571"/>
    </location>
</feature>
<dbReference type="OrthoDB" id="9770415at2"/>
<evidence type="ECO:0000313" key="12">
    <source>
        <dbReference type="EMBL" id="OAT73240.1"/>
    </source>
</evidence>
<dbReference type="RefSeq" id="WP_064550910.1">
    <property type="nucleotide sequence ID" value="NZ_LXMA01000012.1"/>
</dbReference>
<keyword evidence="3" id="KW-1003">Cell membrane</keyword>
<evidence type="ECO:0000256" key="1">
    <source>
        <dbReference type="ARBA" id="ARBA00004651"/>
    </source>
</evidence>
<dbReference type="Proteomes" id="UP000078290">
    <property type="component" value="Unassembled WGS sequence"/>
</dbReference>
<dbReference type="InterPro" id="IPR027417">
    <property type="entry name" value="P-loop_NTPase"/>
</dbReference>
<dbReference type="CDD" id="cd18541">
    <property type="entry name" value="ABC_6TM_TmrB_like"/>
    <property type="match status" value="1"/>
</dbReference>
<dbReference type="GO" id="GO:0005524">
    <property type="term" value="F:ATP binding"/>
    <property type="evidence" value="ECO:0007669"/>
    <property type="project" value="UniProtKB-KW"/>
</dbReference>
<dbReference type="AlphaFoldDB" id="A0A1B7KT41"/>
<comment type="caution">
    <text evidence="12">The sequence shown here is derived from an EMBL/GenBank/DDBJ whole genome shotgun (WGS) entry which is preliminary data.</text>
</comment>
<keyword evidence="6 12" id="KW-0067">ATP-binding</keyword>
<dbReference type="InterPro" id="IPR039421">
    <property type="entry name" value="Type_1_exporter"/>
</dbReference>
<feature type="transmembrane region" description="Helical" evidence="9">
    <location>
        <begin position="280"/>
        <end position="301"/>
    </location>
</feature>
<organism evidence="12 13">
    <name type="scientific">Parageobacillus thermoglucosidasius</name>
    <name type="common">Geobacillus thermoglucosidasius</name>
    <dbReference type="NCBI Taxonomy" id="1426"/>
    <lineage>
        <taxon>Bacteria</taxon>
        <taxon>Bacillati</taxon>
        <taxon>Bacillota</taxon>
        <taxon>Bacilli</taxon>
        <taxon>Bacillales</taxon>
        <taxon>Anoxybacillaceae</taxon>
        <taxon>Parageobacillus</taxon>
    </lineage>
</organism>
<evidence type="ECO:0000313" key="13">
    <source>
        <dbReference type="Proteomes" id="UP000078290"/>
    </source>
</evidence>
<dbReference type="InterPro" id="IPR011527">
    <property type="entry name" value="ABC1_TM_dom"/>
</dbReference>
<dbReference type="SUPFAM" id="SSF90123">
    <property type="entry name" value="ABC transporter transmembrane region"/>
    <property type="match status" value="1"/>
</dbReference>
<dbReference type="SMART" id="SM00382">
    <property type="entry name" value="AAA"/>
    <property type="match status" value="1"/>
</dbReference>
<evidence type="ECO:0000259" key="10">
    <source>
        <dbReference type="PROSITE" id="PS50893"/>
    </source>
</evidence>
<dbReference type="GO" id="GO:0005886">
    <property type="term" value="C:plasma membrane"/>
    <property type="evidence" value="ECO:0007669"/>
    <property type="project" value="UniProtKB-SubCell"/>
</dbReference>
<evidence type="ECO:0000256" key="4">
    <source>
        <dbReference type="ARBA" id="ARBA00022692"/>
    </source>
</evidence>
<sequence>MTVFRDLFWFFRQEKKAYIAGIIALVIVAFLETIPPKVIGMVIDHIKEGTITKTILMRWMAVLLVVAVVSYVLRYWWRILIFGSAVKLSRQLRNELYTHFTKMSPSFYHRKRIGDLMAHATNDLQAIQQTAGSGILTLVDSLTLGGFVLATMAFTISWKLTVISLLPMPVMAIATSRYGTLLHQRFLKAQEAFSSLNGKVQESISGIRVIKAFGYERDEIESFRAQSEDVVAKNMAVARIDALFDPTISLLVGISFFLAVTFGAKMVLAGELTIGELVSFTTYLGLLIWPMLAFGWLFNIVERGRASYDRVRQLLAEKEEIPEAENAIATPPTGDIVYDIQQFTYPNETAAVLRNIRFRLRKGETLGIVGKTGAGKTTLLKLLLREFDQYEGEIRFGGREISEYTLHALRSSIGYVPQDHFLFSATVKENIAFACPEADEEEVKKAAKLANVHEDIEQFPDGYETIVGERGVSLSGGQKQRISIARALLLNPEVLILDDSLSAVDAKTEERILTALKENRAGKTTIVTTHRLSAVQHADLILVLEEGRIAQMGTHEELMREGGWYRDMYERQRLESLVERGGKA</sequence>
<dbReference type="FunFam" id="3.40.50.300:FF:000221">
    <property type="entry name" value="Multidrug ABC transporter ATP-binding protein"/>
    <property type="match status" value="1"/>
</dbReference>
<dbReference type="SUPFAM" id="SSF52540">
    <property type="entry name" value="P-loop containing nucleoside triphosphate hydrolases"/>
    <property type="match status" value="1"/>
</dbReference>
<dbReference type="InterPro" id="IPR003439">
    <property type="entry name" value="ABC_transporter-like_ATP-bd"/>
</dbReference>
<dbReference type="Gene3D" id="1.20.1560.10">
    <property type="entry name" value="ABC transporter type 1, transmembrane domain"/>
    <property type="match status" value="1"/>
</dbReference>
<dbReference type="PROSITE" id="PS50929">
    <property type="entry name" value="ABC_TM1F"/>
    <property type="match status" value="1"/>
</dbReference>
<evidence type="ECO:0000259" key="11">
    <source>
        <dbReference type="PROSITE" id="PS50929"/>
    </source>
</evidence>